<reference evidence="3" key="1">
    <citation type="journal article" date="2019" name="bioRxiv">
        <title>The Genome of the Zebra Mussel, Dreissena polymorpha: A Resource for Invasive Species Research.</title>
        <authorList>
            <person name="McCartney M.A."/>
            <person name="Auch B."/>
            <person name="Kono T."/>
            <person name="Mallez S."/>
            <person name="Zhang Y."/>
            <person name="Obille A."/>
            <person name="Becker A."/>
            <person name="Abrahante J.E."/>
            <person name="Garbe J."/>
            <person name="Badalamenti J.P."/>
            <person name="Herman A."/>
            <person name="Mangelson H."/>
            <person name="Liachko I."/>
            <person name="Sullivan S."/>
            <person name="Sone E.D."/>
            <person name="Koren S."/>
            <person name="Silverstein K.A.T."/>
            <person name="Beckman K.B."/>
            <person name="Gohl D.M."/>
        </authorList>
    </citation>
    <scope>NUCLEOTIDE SEQUENCE</scope>
    <source>
        <strain evidence="3">Duluth1</strain>
        <tissue evidence="3">Whole animal</tissue>
    </source>
</reference>
<proteinExistence type="predicted"/>
<dbReference type="Gene3D" id="3.30.60.30">
    <property type="match status" value="3"/>
</dbReference>
<dbReference type="EMBL" id="JAIWYP010000009">
    <property type="protein sequence ID" value="KAH3775418.1"/>
    <property type="molecule type" value="Genomic_DNA"/>
</dbReference>
<evidence type="ECO:0000256" key="1">
    <source>
        <dbReference type="SAM" id="SignalP"/>
    </source>
</evidence>
<gene>
    <name evidence="3" type="ORF">DPMN_176820</name>
</gene>
<keyword evidence="4" id="KW-1185">Reference proteome</keyword>
<feature type="chain" id="PRO_5038867112" description="Kazal-like domain-containing protein" evidence="1">
    <location>
        <begin position="19"/>
        <end position="185"/>
    </location>
</feature>
<evidence type="ECO:0000259" key="2">
    <source>
        <dbReference type="PROSITE" id="PS51465"/>
    </source>
</evidence>
<evidence type="ECO:0000313" key="3">
    <source>
        <dbReference type="EMBL" id="KAH3775418.1"/>
    </source>
</evidence>
<protein>
    <recommendedName>
        <fullName evidence="2">Kazal-like domain-containing protein</fullName>
    </recommendedName>
</protein>
<dbReference type="AlphaFoldDB" id="A0A9D4E944"/>
<comment type="caution">
    <text evidence="3">The sequence shown here is derived from an EMBL/GenBank/DDBJ whole genome shotgun (WGS) entry which is preliminary data.</text>
</comment>
<reference evidence="3" key="2">
    <citation type="submission" date="2020-11" db="EMBL/GenBank/DDBJ databases">
        <authorList>
            <person name="McCartney M.A."/>
            <person name="Auch B."/>
            <person name="Kono T."/>
            <person name="Mallez S."/>
            <person name="Becker A."/>
            <person name="Gohl D.M."/>
            <person name="Silverstein K.A.T."/>
            <person name="Koren S."/>
            <person name="Bechman K.B."/>
            <person name="Herman A."/>
            <person name="Abrahante J.E."/>
            <person name="Garbe J."/>
        </authorList>
    </citation>
    <scope>NUCLEOTIDE SEQUENCE</scope>
    <source>
        <strain evidence="3">Duluth1</strain>
        <tissue evidence="3">Whole animal</tissue>
    </source>
</reference>
<dbReference type="PROSITE" id="PS51465">
    <property type="entry name" value="KAZAL_2"/>
    <property type="match status" value="3"/>
</dbReference>
<sequence length="185" mass="19650">MLTIVGLFCVALVAFVGGATVPEQAHTTPGPHMCICTMEYMPVCGVDGKTYPNMCSMKCEGVAEYHKGICGLPVCACPRIYQPVCGQDGQTYGNSCELRCAGVAFFQEGPCTGTAQTLIPPGVGKRQAVIPCICTFIYQPVCGSNGQTFGNECTLRCDARENPELSKLHEGPCSGTELVTFSPDF</sequence>
<dbReference type="Pfam" id="PF00050">
    <property type="entry name" value="Kazal_1"/>
    <property type="match status" value="3"/>
</dbReference>
<feature type="signal peptide" evidence="1">
    <location>
        <begin position="1"/>
        <end position="18"/>
    </location>
</feature>
<evidence type="ECO:0000313" key="4">
    <source>
        <dbReference type="Proteomes" id="UP000828390"/>
    </source>
</evidence>
<dbReference type="InterPro" id="IPR036058">
    <property type="entry name" value="Kazal_dom_sf"/>
</dbReference>
<organism evidence="3 4">
    <name type="scientific">Dreissena polymorpha</name>
    <name type="common">Zebra mussel</name>
    <name type="synonym">Mytilus polymorpha</name>
    <dbReference type="NCBI Taxonomy" id="45954"/>
    <lineage>
        <taxon>Eukaryota</taxon>
        <taxon>Metazoa</taxon>
        <taxon>Spiralia</taxon>
        <taxon>Lophotrochozoa</taxon>
        <taxon>Mollusca</taxon>
        <taxon>Bivalvia</taxon>
        <taxon>Autobranchia</taxon>
        <taxon>Heteroconchia</taxon>
        <taxon>Euheterodonta</taxon>
        <taxon>Imparidentia</taxon>
        <taxon>Neoheterodontei</taxon>
        <taxon>Myida</taxon>
        <taxon>Dreissenoidea</taxon>
        <taxon>Dreissenidae</taxon>
        <taxon>Dreissena</taxon>
    </lineage>
</organism>
<keyword evidence="1" id="KW-0732">Signal</keyword>
<feature type="domain" description="Kazal-like" evidence="2">
    <location>
        <begin position="28"/>
        <end position="59"/>
    </location>
</feature>
<dbReference type="InterPro" id="IPR002350">
    <property type="entry name" value="Kazal_dom"/>
</dbReference>
<dbReference type="PANTHER" id="PTHR21131:SF0">
    <property type="entry name" value="GEO10195P1-RELATED"/>
    <property type="match status" value="1"/>
</dbReference>
<dbReference type="PROSITE" id="PS00282">
    <property type="entry name" value="KAZAL_1"/>
    <property type="match status" value="1"/>
</dbReference>
<dbReference type="InterPro" id="IPR053265">
    <property type="entry name" value="Serpin"/>
</dbReference>
<name>A0A9D4E944_DREPO</name>
<dbReference type="CDD" id="cd00104">
    <property type="entry name" value="KAZAL_FS"/>
    <property type="match status" value="3"/>
</dbReference>
<accession>A0A9D4E944</accession>
<dbReference type="Proteomes" id="UP000828390">
    <property type="component" value="Unassembled WGS sequence"/>
</dbReference>
<feature type="domain" description="Kazal-like" evidence="2">
    <location>
        <begin position="64"/>
        <end position="113"/>
    </location>
</feature>
<dbReference type="SMART" id="SM00280">
    <property type="entry name" value="KAZAL"/>
    <property type="match status" value="3"/>
</dbReference>
<dbReference type="OrthoDB" id="126772at2759"/>
<feature type="domain" description="Kazal-like" evidence="2">
    <location>
        <begin position="126"/>
        <end position="175"/>
    </location>
</feature>
<dbReference type="PANTHER" id="PTHR21131">
    <property type="entry name" value="SERINE-TYPE ENDOPEPTIDASE INHIBITOR"/>
    <property type="match status" value="1"/>
</dbReference>
<dbReference type="SUPFAM" id="SSF100895">
    <property type="entry name" value="Kazal-type serine protease inhibitors"/>
    <property type="match status" value="3"/>
</dbReference>